<keyword evidence="2" id="KW-0238">DNA-binding</keyword>
<dbReference type="PROSITE" id="PS00622">
    <property type="entry name" value="HTH_LUXR_1"/>
    <property type="match status" value="1"/>
</dbReference>
<protein>
    <submittedName>
        <fullName evidence="5">Helix-turn-helix transcriptional regulator</fullName>
    </submittedName>
</protein>
<evidence type="ECO:0000256" key="3">
    <source>
        <dbReference type="ARBA" id="ARBA00023163"/>
    </source>
</evidence>
<dbReference type="EMBL" id="WAJS01000014">
    <property type="protein sequence ID" value="KAB1648620.1"/>
    <property type="molecule type" value="Genomic_DNA"/>
</dbReference>
<evidence type="ECO:0000256" key="2">
    <source>
        <dbReference type="ARBA" id="ARBA00023125"/>
    </source>
</evidence>
<reference evidence="5 6" key="1">
    <citation type="submission" date="2019-09" db="EMBL/GenBank/DDBJ databases">
        <title>Whole genome shotgun sequencing (WGS) of Ellagibacter isourolithinifaciens DSM 104140(T) and Adlercreutzia muris DSM 29508(T).</title>
        <authorList>
            <person name="Stoll D.A."/>
            <person name="Danylec N."/>
            <person name="Huch M."/>
        </authorList>
    </citation>
    <scope>NUCLEOTIDE SEQUENCE [LARGE SCALE GENOMIC DNA]</scope>
    <source>
        <strain evidence="5 6">DSM 29508</strain>
    </source>
</reference>
<comment type="caution">
    <text evidence="5">The sequence shown here is derived from an EMBL/GenBank/DDBJ whole genome shotgun (WGS) entry which is preliminary data.</text>
</comment>
<evidence type="ECO:0000313" key="5">
    <source>
        <dbReference type="EMBL" id="KAB1648620.1"/>
    </source>
</evidence>
<dbReference type="SUPFAM" id="SSF46894">
    <property type="entry name" value="C-terminal effector domain of the bipartite response regulators"/>
    <property type="match status" value="1"/>
</dbReference>
<organism evidence="5 6">
    <name type="scientific">Adlercreutzia muris</name>
    <dbReference type="NCBI Taxonomy" id="1796610"/>
    <lineage>
        <taxon>Bacteria</taxon>
        <taxon>Bacillati</taxon>
        <taxon>Actinomycetota</taxon>
        <taxon>Coriobacteriia</taxon>
        <taxon>Eggerthellales</taxon>
        <taxon>Eggerthellaceae</taxon>
        <taxon>Adlercreutzia</taxon>
    </lineage>
</organism>
<dbReference type="GO" id="GO:0003677">
    <property type="term" value="F:DNA binding"/>
    <property type="evidence" value="ECO:0007669"/>
    <property type="project" value="UniProtKB-KW"/>
</dbReference>
<dbReference type="InterPro" id="IPR036388">
    <property type="entry name" value="WH-like_DNA-bd_sf"/>
</dbReference>
<gene>
    <name evidence="5" type="ORF">F8D48_05545</name>
</gene>
<dbReference type="PROSITE" id="PS50043">
    <property type="entry name" value="HTH_LUXR_2"/>
    <property type="match status" value="1"/>
</dbReference>
<dbReference type="PANTHER" id="PTHR44688">
    <property type="entry name" value="DNA-BINDING TRANSCRIPTIONAL ACTIVATOR DEVR_DOSR"/>
    <property type="match status" value="1"/>
</dbReference>
<keyword evidence="6" id="KW-1185">Reference proteome</keyword>
<dbReference type="GO" id="GO:0006355">
    <property type="term" value="P:regulation of DNA-templated transcription"/>
    <property type="evidence" value="ECO:0007669"/>
    <property type="project" value="InterPro"/>
</dbReference>
<keyword evidence="1" id="KW-0805">Transcription regulation</keyword>
<dbReference type="InterPro" id="IPR016032">
    <property type="entry name" value="Sig_transdc_resp-reg_C-effctor"/>
</dbReference>
<sequence length="116" mass="12711">MKMEKACLGARCRGGAVSPAIPKEERGTAVFPAISSPAVSPSTPSRFETYVHECFGLTNREVEVLLLLAEGRSSSYIAEELVLSANTVRGYVKNIYQKLDVHSKQDVIDFAKSFKD</sequence>
<dbReference type="Gene3D" id="1.10.10.10">
    <property type="entry name" value="Winged helix-like DNA-binding domain superfamily/Winged helix DNA-binding domain"/>
    <property type="match status" value="1"/>
</dbReference>
<feature type="domain" description="HTH luxR-type" evidence="4">
    <location>
        <begin position="50"/>
        <end position="115"/>
    </location>
</feature>
<dbReference type="PANTHER" id="PTHR44688:SF16">
    <property type="entry name" value="DNA-BINDING TRANSCRIPTIONAL ACTIVATOR DEVR_DOSR"/>
    <property type="match status" value="1"/>
</dbReference>
<dbReference type="InterPro" id="IPR000792">
    <property type="entry name" value="Tscrpt_reg_LuxR_C"/>
</dbReference>
<evidence type="ECO:0000256" key="1">
    <source>
        <dbReference type="ARBA" id="ARBA00023015"/>
    </source>
</evidence>
<accession>A0A7C8FWQ3</accession>
<proteinExistence type="predicted"/>
<dbReference type="Proteomes" id="UP000479639">
    <property type="component" value="Unassembled WGS sequence"/>
</dbReference>
<dbReference type="SMART" id="SM00421">
    <property type="entry name" value="HTH_LUXR"/>
    <property type="match status" value="1"/>
</dbReference>
<evidence type="ECO:0000313" key="6">
    <source>
        <dbReference type="Proteomes" id="UP000479639"/>
    </source>
</evidence>
<keyword evidence="3" id="KW-0804">Transcription</keyword>
<dbReference type="AlphaFoldDB" id="A0A7C8FWQ3"/>
<dbReference type="Pfam" id="PF00196">
    <property type="entry name" value="GerE"/>
    <property type="match status" value="1"/>
</dbReference>
<name>A0A7C8FWQ3_9ACTN</name>
<evidence type="ECO:0000259" key="4">
    <source>
        <dbReference type="PROSITE" id="PS50043"/>
    </source>
</evidence>
<dbReference type="CDD" id="cd06170">
    <property type="entry name" value="LuxR_C_like"/>
    <property type="match status" value="1"/>
</dbReference>
<dbReference type="PRINTS" id="PR00038">
    <property type="entry name" value="HTHLUXR"/>
</dbReference>